<sequence>MLQWRRRHCCFAKMTWNTKRSLFRTHLIGLLSLVFLFAMFLFFNHYDWLPGRAGFKENPVAYTIRGFRSTKSETNHSSLRNIWKDTVPQTLRPQTVTNSNNTDLSPQGVTGLENTLSANGSIYNEKGTGHPTSYHFKYIINEPEKCQQKSPFLILLIAAEPGQVEARQAIRQTWGNESLAPGIQIVRIFCWA</sequence>
<dbReference type="Pfam" id="PF19341">
    <property type="entry name" value="B3GALT2_N"/>
    <property type="match status" value="1"/>
</dbReference>
<dbReference type="Proteomes" id="UP000765507">
    <property type="component" value="Unassembled WGS sequence"/>
</dbReference>
<evidence type="ECO:0000259" key="2">
    <source>
        <dbReference type="Pfam" id="PF19341"/>
    </source>
</evidence>
<dbReference type="EMBL" id="JAHGAV010000067">
    <property type="protein sequence ID" value="KAG6933773.1"/>
    <property type="molecule type" value="Genomic_DNA"/>
</dbReference>
<organism evidence="3 4">
    <name type="scientific">Chelydra serpentina</name>
    <name type="common">Snapping turtle</name>
    <name type="synonym">Testudo serpentina</name>
    <dbReference type="NCBI Taxonomy" id="8475"/>
    <lineage>
        <taxon>Eukaryota</taxon>
        <taxon>Metazoa</taxon>
        <taxon>Chordata</taxon>
        <taxon>Craniata</taxon>
        <taxon>Vertebrata</taxon>
        <taxon>Euteleostomi</taxon>
        <taxon>Archelosauria</taxon>
        <taxon>Testudinata</taxon>
        <taxon>Testudines</taxon>
        <taxon>Cryptodira</taxon>
        <taxon>Durocryptodira</taxon>
        <taxon>Americhelydia</taxon>
        <taxon>Chelydroidea</taxon>
        <taxon>Chelydridae</taxon>
        <taxon>Chelydra</taxon>
    </lineage>
</organism>
<evidence type="ECO:0000256" key="1">
    <source>
        <dbReference type="SAM" id="Phobius"/>
    </source>
</evidence>
<keyword evidence="1" id="KW-1133">Transmembrane helix</keyword>
<protein>
    <submittedName>
        <fullName evidence="3">Beta-1,3-galactosyltransferase 2</fullName>
    </submittedName>
</protein>
<dbReference type="OrthoDB" id="5512589at2759"/>
<feature type="domain" description="Beta-1,3-galactosyltransferase 2 N-terminal" evidence="2">
    <location>
        <begin position="75"/>
        <end position="154"/>
    </location>
</feature>
<reference evidence="3 4" key="1">
    <citation type="journal article" date="2020" name="G3 (Bethesda)">
        <title>Draft Genome of the Common Snapping Turtle, Chelydra serpentina, a Model for Phenotypic Plasticity in Reptiles.</title>
        <authorList>
            <person name="Das D."/>
            <person name="Singh S.K."/>
            <person name="Bierstedt J."/>
            <person name="Erickson A."/>
            <person name="Galli G.L.J."/>
            <person name="Crossley D.A. 2nd"/>
            <person name="Rhen T."/>
        </authorList>
    </citation>
    <scope>NUCLEOTIDE SEQUENCE [LARGE SCALE GENOMIC DNA]</scope>
    <source>
        <strain evidence="3">KW</strain>
    </source>
</reference>
<name>A0A8T1SYZ6_CHESE</name>
<keyword evidence="4" id="KW-1185">Reference proteome</keyword>
<accession>A0A8T1SYZ6</accession>
<keyword evidence="1" id="KW-0472">Membrane</keyword>
<evidence type="ECO:0000313" key="3">
    <source>
        <dbReference type="EMBL" id="KAG6933773.1"/>
    </source>
</evidence>
<dbReference type="InterPro" id="IPR045821">
    <property type="entry name" value="B3GT2_N"/>
</dbReference>
<gene>
    <name evidence="3" type="primary">B3GALT2</name>
    <name evidence="3" type="ORF">G0U57_018468</name>
</gene>
<proteinExistence type="predicted"/>
<comment type="caution">
    <text evidence="3">The sequence shown here is derived from an EMBL/GenBank/DDBJ whole genome shotgun (WGS) entry which is preliminary data.</text>
</comment>
<evidence type="ECO:0000313" key="4">
    <source>
        <dbReference type="Proteomes" id="UP000765507"/>
    </source>
</evidence>
<feature type="transmembrane region" description="Helical" evidence="1">
    <location>
        <begin position="21"/>
        <end position="43"/>
    </location>
</feature>
<keyword evidence="1" id="KW-0812">Transmembrane</keyword>
<dbReference type="AlphaFoldDB" id="A0A8T1SYZ6"/>